<evidence type="ECO:0000313" key="2">
    <source>
        <dbReference type="EMBL" id="MBH0781343.1"/>
    </source>
</evidence>
<evidence type="ECO:0000313" key="3">
    <source>
        <dbReference type="Proteomes" id="UP000655751"/>
    </source>
</evidence>
<dbReference type="AlphaFoldDB" id="A0A931N827"/>
<organism evidence="2 3">
    <name type="scientific">Nocardia bovistercoris</name>
    <dbReference type="NCBI Taxonomy" id="2785916"/>
    <lineage>
        <taxon>Bacteria</taxon>
        <taxon>Bacillati</taxon>
        <taxon>Actinomycetota</taxon>
        <taxon>Actinomycetes</taxon>
        <taxon>Mycobacteriales</taxon>
        <taxon>Nocardiaceae</taxon>
        <taxon>Nocardia</taxon>
    </lineage>
</organism>
<dbReference type="EMBL" id="JADMLG010000023">
    <property type="protein sequence ID" value="MBH0781343.1"/>
    <property type="molecule type" value="Genomic_DNA"/>
</dbReference>
<name>A0A931N827_9NOCA</name>
<feature type="region of interest" description="Disordered" evidence="1">
    <location>
        <begin position="1"/>
        <end position="21"/>
    </location>
</feature>
<dbReference type="RefSeq" id="WP_196153660.1">
    <property type="nucleotide sequence ID" value="NZ_JADMLG010000023.1"/>
</dbReference>
<gene>
    <name evidence="2" type="ORF">IT779_34230</name>
</gene>
<dbReference type="Proteomes" id="UP000655751">
    <property type="component" value="Unassembled WGS sequence"/>
</dbReference>
<comment type="caution">
    <text evidence="2">The sequence shown here is derived from an EMBL/GenBank/DDBJ whole genome shotgun (WGS) entry which is preliminary data.</text>
</comment>
<sequence length="73" mass="8087">MRLTFIGKDPGSNPTGSPTVYRTDRESWVVQGWVVTDPETLAQMDIPEGESCVEIPDRMIPFFRQGDSGVDNG</sequence>
<protein>
    <submittedName>
        <fullName evidence="2">Uncharacterized protein</fullName>
    </submittedName>
</protein>
<accession>A0A931N827</accession>
<keyword evidence="3" id="KW-1185">Reference proteome</keyword>
<reference evidence="2" key="1">
    <citation type="submission" date="2020-11" db="EMBL/GenBank/DDBJ databases">
        <title>Nocardia NEAU-351.nov., a novel actinomycete isolated from the cow dung.</title>
        <authorList>
            <person name="Zhang X."/>
        </authorList>
    </citation>
    <scope>NUCLEOTIDE SEQUENCE</scope>
    <source>
        <strain evidence="2">NEAU-351</strain>
    </source>
</reference>
<proteinExistence type="predicted"/>
<evidence type="ECO:0000256" key="1">
    <source>
        <dbReference type="SAM" id="MobiDB-lite"/>
    </source>
</evidence>